<dbReference type="InterPro" id="IPR003594">
    <property type="entry name" value="HATPase_dom"/>
</dbReference>
<dbReference type="Proteomes" id="UP000322110">
    <property type="component" value="Unassembled WGS sequence"/>
</dbReference>
<evidence type="ECO:0000313" key="11">
    <source>
        <dbReference type="EMBL" id="KAA2211883.1"/>
    </source>
</evidence>
<feature type="domain" description="Histidine kinase" evidence="8">
    <location>
        <begin position="622"/>
        <end position="847"/>
    </location>
</feature>
<gene>
    <name evidence="11" type="ORF">F0Q34_17875</name>
</gene>
<feature type="modified residue" description="4-aspartylphosphate" evidence="6">
    <location>
        <position position="921"/>
    </location>
</feature>
<dbReference type="InterPro" id="IPR001610">
    <property type="entry name" value="PAC"/>
</dbReference>
<dbReference type="Gene3D" id="1.10.287.130">
    <property type="match status" value="1"/>
</dbReference>
<keyword evidence="4" id="KW-0808">Transferase</keyword>
<dbReference type="SUPFAM" id="SSF55785">
    <property type="entry name" value="PYP-like sensor domain (PAS domain)"/>
    <property type="match status" value="2"/>
</dbReference>
<dbReference type="PANTHER" id="PTHR43065:SF42">
    <property type="entry name" value="TWO-COMPONENT SENSOR PPRA"/>
    <property type="match status" value="1"/>
</dbReference>
<dbReference type="SUPFAM" id="SSF47384">
    <property type="entry name" value="Homodimeric domain of signal transducing histidine kinase"/>
    <property type="match status" value="1"/>
</dbReference>
<name>A0A5B2TCS6_9PROT</name>
<reference evidence="11 12" key="1">
    <citation type="journal article" date="2015" name="Int. J. Syst. Evol. Microbiol.">
        <title>Roseomonas oryzae sp. nov., isolated from paddy rhizosphere soil.</title>
        <authorList>
            <person name="Ramaprasad E.V."/>
            <person name="Sasikala Ch."/>
            <person name="Ramana Ch.V."/>
        </authorList>
    </citation>
    <scope>NUCLEOTIDE SEQUENCE [LARGE SCALE GENOMIC DNA]</scope>
    <source>
        <strain evidence="11 12">KCTC 42542</strain>
    </source>
</reference>
<dbReference type="Gene3D" id="3.30.565.10">
    <property type="entry name" value="Histidine kinase-like ATPase, C-terminal domain"/>
    <property type="match status" value="1"/>
</dbReference>
<dbReference type="InterPro" id="IPR003661">
    <property type="entry name" value="HisK_dim/P_dom"/>
</dbReference>
<dbReference type="InterPro" id="IPR029016">
    <property type="entry name" value="GAF-like_dom_sf"/>
</dbReference>
<dbReference type="InterPro" id="IPR001789">
    <property type="entry name" value="Sig_transdc_resp-reg_receiver"/>
</dbReference>
<dbReference type="InterPro" id="IPR003018">
    <property type="entry name" value="GAF"/>
</dbReference>
<accession>A0A5B2TCS6</accession>
<keyword evidence="3 6" id="KW-0597">Phosphoprotein</keyword>
<dbReference type="InterPro" id="IPR011006">
    <property type="entry name" value="CheY-like_superfamily"/>
</dbReference>
<dbReference type="PROSITE" id="PS50109">
    <property type="entry name" value="HIS_KIN"/>
    <property type="match status" value="1"/>
</dbReference>
<dbReference type="CDD" id="cd00130">
    <property type="entry name" value="PAS"/>
    <property type="match status" value="2"/>
</dbReference>
<sequence length="991" mass="106479">MVSSVPLGRAGAGSGAAFGELAALAAMLCGTDAAAIFLFGEGKLRQVAGHGVAAGSGHAGRLCADIAASGKRLELLGTEPDGTPGGFFAGEPVILRGTIIGALCVHQPRPRGDALGAAQARALRSIAGRVAAEVALHRAEAAAQAAAAPRPNILLGWREAERLDRPVPLLPEGGRNAWAEQEALLAAQRRFAQGLHTEAEIWQAVADISLHVVRAAQGACVAVPEDDVLVSRAVAGTMPPDIRTPLRGSLSGLCLREGIALRTGEAQSDPRTGTASNVAAGIHSGIAVPIPKRGSFVGVLRLVSAAPNAFSERDMALAQILASIIGTGLGGLDEERARHAALEADARLRLMADAVPGIIWQSDAEGRVDFLNRRWTEFTGIPVDQALDEQRWLDMLHPEDRAATLAAWTRARDEGGEYRISHRQLRRDGSYRWLLTIGLPYHDPMTGRLRRWFGSSVDVHDELEAQATVRRLNAELEKLIAERTQERDQVWNSSTDMLCVITLEGRLTSVNPAWTAVLGWEEGALRNRDVLDLTHPEDRSAGLATLEALRQGRPQFNRINRMCHRDGGHRWLSWNAAVAGNRIYATARDITAEREREEARMQLEEQLRQSQKMEAVGQLTGGLAHDFNNLLTGVIGSLDLLEARLGTDGRSMELDRYLMAARGSAERAAALTHRLLAFSRRQTLDPRPTRPDALAAGMEELVRRTVGPAIELQLRHEAESWTTLCDPNQLESALLNLCINARDAMPAGGRLVIATANRRLDGRAARLLDLAPGCYVMLEVADTGEGMPREVSARAFDPFFTTKPIGKGTGLGLSMVYGFARQSGGRAVINSQPGQGTTVSLYLPRHLGAEDAPEEEMPAGEPDPAEAADGSVLIVEDEPTIRMLVREVVRGMGLAVLESADATAALALLQSPRRIDLLLTDVGLPGSLNGRQLADAARAARPSIKVLFITGYTEEAALRGDALAPGMAVLTKPFSMEELASRVRRMLAEGF</sequence>
<evidence type="ECO:0000313" key="12">
    <source>
        <dbReference type="Proteomes" id="UP000322110"/>
    </source>
</evidence>
<feature type="domain" description="Response regulatory" evidence="9">
    <location>
        <begin position="871"/>
        <end position="987"/>
    </location>
</feature>
<dbReference type="PRINTS" id="PR00344">
    <property type="entry name" value="BCTRLSENSOR"/>
</dbReference>
<dbReference type="Gene3D" id="3.30.450.40">
    <property type="match status" value="1"/>
</dbReference>
<dbReference type="AlphaFoldDB" id="A0A5B2TCS6"/>
<feature type="coiled-coil region" evidence="7">
    <location>
        <begin position="587"/>
        <end position="616"/>
    </location>
</feature>
<keyword evidence="7" id="KW-0175">Coiled coil</keyword>
<evidence type="ECO:0000256" key="3">
    <source>
        <dbReference type="ARBA" id="ARBA00022553"/>
    </source>
</evidence>
<dbReference type="InterPro" id="IPR036890">
    <property type="entry name" value="HATPase_C_sf"/>
</dbReference>
<dbReference type="FunFam" id="3.30.450.20:FF:000099">
    <property type="entry name" value="Sensory box sensor histidine kinase"/>
    <property type="match status" value="1"/>
</dbReference>
<evidence type="ECO:0000259" key="10">
    <source>
        <dbReference type="PROSITE" id="PS50112"/>
    </source>
</evidence>
<dbReference type="SMART" id="SM00065">
    <property type="entry name" value="GAF"/>
    <property type="match status" value="2"/>
</dbReference>
<dbReference type="SUPFAM" id="SSF55874">
    <property type="entry name" value="ATPase domain of HSP90 chaperone/DNA topoisomerase II/histidine kinase"/>
    <property type="match status" value="1"/>
</dbReference>
<dbReference type="SMART" id="SM00091">
    <property type="entry name" value="PAS"/>
    <property type="match status" value="2"/>
</dbReference>
<evidence type="ECO:0000259" key="8">
    <source>
        <dbReference type="PROSITE" id="PS50109"/>
    </source>
</evidence>
<dbReference type="Pfam" id="PF13185">
    <property type="entry name" value="GAF_2"/>
    <property type="match status" value="1"/>
</dbReference>
<keyword evidence="5" id="KW-0418">Kinase</keyword>
<evidence type="ECO:0000256" key="1">
    <source>
        <dbReference type="ARBA" id="ARBA00000085"/>
    </source>
</evidence>
<dbReference type="Pfam" id="PF08447">
    <property type="entry name" value="PAS_3"/>
    <property type="match status" value="2"/>
</dbReference>
<dbReference type="SMART" id="SM00388">
    <property type="entry name" value="HisKA"/>
    <property type="match status" value="1"/>
</dbReference>
<feature type="domain" description="PAS" evidence="10">
    <location>
        <begin position="344"/>
        <end position="415"/>
    </location>
</feature>
<keyword evidence="12" id="KW-1185">Reference proteome</keyword>
<dbReference type="Pfam" id="PF01590">
    <property type="entry name" value="GAF"/>
    <property type="match status" value="1"/>
</dbReference>
<dbReference type="InterPro" id="IPR000014">
    <property type="entry name" value="PAS"/>
</dbReference>
<dbReference type="SMART" id="SM00086">
    <property type="entry name" value="PAC"/>
    <property type="match status" value="2"/>
</dbReference>
<dbReference type="SMART" id="SM00448">
    <property type="entry name" value="REC"/>
    <property type="match status" value="1"/>
</dbReference>
<dbReference type="Gene3D" id="3.30.450.20">
    <property type="entry name" value="PAS domain"/>
    <property type="match status" value="2"/>
</dbReference>
<evidence type="ECO:0000256" key="2">
    <source>
        <dbReference type="ARBA" id="ARBA00012438"/>
    </source>
</evidence>
<dbReference type="Pfam" id="PF00512">
    <property type="entry name" value="HisKA"/>
    <property type="match status" value="1"/>
</dbReference>
<dbReference type="Gene3D" id="3.40.50.2300">
    <property type="match status" value="1"/>
</dbReference>
<evidence type="ECO:0000259" key="9">
    <source>
        <dbReference type="PROSITE" id="PS50110"/>
    </source>
</evidence>
<proteinExistence type="predicted"/>
<dbReference type="SMART" id="SM00387">
    <property type="entry name" value="HATPase_c"/>
    <property type="match status" value="1"/>
</dbReference>
<comment type="caution">
    <text evidence="11">The sequence shown here is derived from an EMBL/GenBank/DDBJ whole genome shotgun (WGS) entry which is preliminary data.</text>
</comment>
<evidence type="ECO:0000256" key="5">
    <source>
        <dbReference type="ARBA" id="ARBA00022777"/>
    </source>
</evidence>
<dbReference type="GO" id="GO:0000155">
    <property type="term" value="F:phosphorelay sensor kinase activity"/>
    <property type="evidence" value="ECO:0007669"/>
    <property type="project" value="InterPro"/>
</dbReference>
<dbReference type="InterPro" id="IPR013655">
    <property type="entry name" value="PAS_fold_3"/>
</dbReference>
<feature type="coiled-coil region" evidence="7">
    <location>
        <begin position="462"/>
        <end position="489"/>
    </location>
</feature>
<feature type="domain" description="PAS" evidence="10">
    <location>
        <begin position="483"/>
        <end position="553"/>
    </location>
</feature>
<dbReference type="InterPro" id="IPR005467">
    <property type="entry name" value="His_kinase_dom"/>
</dbReference>
<comment type="catalytic activity">
    <reaction evidence="1">
        <text>ATP + protein L-histidine = ADP + protein N-phospho-L-histidine.</text>
        <dbReference type="EC" id="2.7.13.3"/>
    </reaction>
</comment>
<dbReference type="SUPFAM" id="SSF52172">
    <property type="entry name" value="CheY-like"/>
    <property type="match status" value="1"/>
</dbReference>
<dbReference type="EC" id="2.7.13.3" evidence="2"/>
<evidence type="ECO:0000256" key="6">
    <source>
        <dbReference type="PROSITE-ProRule" id="PRU00169"/>
    </source>
</evidence>
<dbReference type="EMBL" id="VUKA01000014">
    <property type="protein sequence ID" value="KAA2211883.1"/>
    <property type="molecule type" value="Genomic_DNA"/>
</dbReference>
<dbReference type="Pfam" id="PF00072">
    <property type="entry name" value="Response_reg"/>
    <property type="match status" value="1"/>
</dbReference>
<dbReference type="Pfam" id="PF02518">
    <property type="entry name" value="HATPase_c"/>
    <property type="match status" value="1"/>
</dbReference>
<organism evidence="11 12">
    <name type="scientific">Teichococcus oryzae</name>
    <dbReference type="NCBI Taxonomy" id="1608942"/>
    <lineage>
        <taxon>Bacteria</taxon>
        <taxon>Pseudomonadati</taxon>
        <taxon>Pseudomonadota</taxon>
        <taxon>Alphaproteobacteria</taxon>
        <taxon>Acetobacterales</taxon>
        <taxon>Roseomonadaceae</taxon>
        <taxon>Roseomonas</taxon>
    </lineage>
</organism>
<dbReference type="CDD" id="cd00082">
    <property type="entry name" value="HisKA"/>
    <property type="match status" value="1"/>
</dbReference>
<dbReference type="InterPro" id="IPR036097">
    <property type="entry name" value="HisK_dim/P_sf"/>
</dbReference>
<dbReference type="NCBIfam" id="TIGR00229">
    <property type="entry name" value="sensory_box"/>
    <property type="match status" value="2"/>
</dbReference>
<dbReference type="InterPro" id="IPR035965">
    <property type="entry name" value="PAS-like_dom_sf"/>
</dbReference>
<dbReference type="PANTHER" id="PTHR43065">
    <property type="entry name" value="SENSOR HISTIDINE KINASE"/>
    <property type="match status" value="1"/>
</dbReference>
<dbReference type="PROSITE" id="PS50112">
    <property type="entry name" value="PAS"/>
    <property type="match status" value="2"/>
</dbReference>
<protein>
    <recommendedName>
        <fullName evidence="2">histidine kinase</fullName>
        <ecNumber evidence="2">2.7.13.3</ecNumber>
    </recommendedName>
</protein>
<dbReference type="PROSITE" id="PS50110">
    <property type="entry name" value="RESPONSE_REGULATORY"/>
    <property type="match status" value="1"/>
</dbReference>
<evidence type="ECO:0000256" key="7">
    <source>
        <dbReference type="SAM" id="Coils"/>
    </source>
</evidence>
<dbReference type="InterPro" id="IPR004358">
    <property type="entry name" value="Sig_transdc_His_kin-like_C"/>
</dbReference>
<dbReference type="SUPFAM" id="SSF55781">
    <property type="entry name" value="GAF domain-like"/>
    <property type="match status" value="2"/>
</dbReference>
<evidence type="ECO:0000256" key="4">
    <source>
        <dbReference type="ARBA" id="ARBA00022679"/>
    </source>
</evidence>